<evidence type="ECO:0000313" key="2">
    <source>
        <dbReference type="Proteomes" id="UP000199663"/>
    </source>
</evidence>
<gene>
    <name evidence="1" type="ORF">SAMN05444412_11185</name>
</gene>
<proteinExistence type="predicted"/>
<sequence>MTKIIDISMLTTEAKPMVLGGLAMFYFSSLRSFRNSFRAKSLY</sequence>
<comment type="caution">
    <text evidence="1">The sequence shown here is derived from an EMBL/GenBank/DDBJ whole genome shotgun (WGS) entry which is preliminary data.</text>
</comment>
<name>A0A1H3SE06_9BACT</name>
<keyword evidence="2" id="KW-1185">Reference proteome</keyword>
<reference evidence="1 2" key="1">
    <citation type="submission" date="2016-10" db="EMBL/GenBank/DDBJ databases">
        <authorList>
            <person name="Varghese N."/>
            <person name="Submissions S."/>
        </authorList>
    </citation>
    <scope>NUCLEOTIDE SEQUENCE [LARGE SCALE GENOMIC DNA]</scope>
    <source>
        <strain evidence="1 2">DSM 17997</strain>
    </source>
</reference>
<evidence type="ECO:0000313" key="1">
    <source>
        <dbReference type="EMBL" id="SDZ36134.1"/>
    </source>
</evidence>
<protein>
    <submittedName>
        <fullName evidence="1">Uncharacterized protein</fullName>
    </submittedName>
</protein>
<organism evidence="1 2">
    <name type="scientific">Rhodonellum ikkaensis</name>
    <dbReference type="NCBI Taxonomy" id="336829"/>
    <lineage>
        <taxon>Bacteria</taxon>
        <taxon>Pseudomonadati</taxon>
        <taxon>Bacteroidota</taxon>
        <taxon>Cytophagia</taxon>
        <taxon>Cytophagales</taxon>
        <taxon>Cytophagaceae</taxon>
        <taxon>Rhodonellum</taxon>
    </lineage>
</organism>
<dbReference type="RefSeq" id="WP_019598791.1">
    <property type="nucleotide sequence ID" value="NZ_FNQC01000011.1"/>
</dbReference>
<accession>A0A1H3SE06</accession>
<dbReference type="Proteomes" id="UP000199663">
    <property type="component" value="Unassembled WGS sequence"/>
</dbReference>
<dbReference type="EMBL" id="FNQC01000011">
    <property type="protein sequence ID" value="SDZ36134.1"/>
    <property type="molecule type" value="Genomic_DNA"/>
</dbReference>